<dbReference type="EMBL" id="JAVHJS010000024">
    <property type="protein sequence ID" value="KAK2817929.1"/>
    <property type="molecule type" value="Genomic_DNA"/>
</dbReference>
<keyword evidence="2" id="KW-0175">Coiled coil</keyword>
<dbReference type="SMART" id="SM00358">
    <property type="entry name" value="DSRM"/>
    <property type="match status" value="3"/>
</dbReference>
<name>A0AA88LME9_TACVA</name>
<gene>
    <name evidence="5" type="ORF">Q7C36_021862</name>
</gene>
<sequence>MDSYKRFNDDNYKHWLQAAESLYILRSHIQEFVENETETYHKSLLGKLKDQVCESKCSLLKCSLKLKKFPICDKCQLWKNAILDNHNHKGIDIPWNNCQPHLWPTDKWEVAKVYMIRGVKSHRSFDQFDISAILNFMYHCKYFTSFTSGQNLTKVISVRNKVMHSPDFSLSKKEMTESINSVLELAKSLEKHAPGLKTISEKIQKFKSILKRCSRQVSECTEDSKNESLKLLDREQHALKEKIEFLAQCYEDDQGTELKEELQGMKNFLEQNKDLLENLGPQMNRFNEIHEKVKEHEKEINKLNTQVDFLLNFSPDPTFTGDAYKYKNHVFEEARRRNMAEPEFMEESEASGYRGIVTVNGRTFRGLQVCQNKKNSHQEVAKIALEYMKSHPDWKEETVETLSSISSSTASSTSNTYYGIVTVDLKKQEVVSDGCDHEQEATESAYRKLACQFGLRSLDVHEEDKFFCKLQISGRFTFYDKDGSSKKKQAEQQAAKVALQNLSMILNRRSLDNAGENWKGFLKESLDALGLPQPEYNFANKKKDIGEEVEGATPNEDNSEKSATKIITKNDSLQAMNSDSVVLDLPKADTVSAVDNEETEPLDSSPPEMSGEATEVNSSAIVFFGAVTVALNNQEVVSDVCVQDEEATESAYKKLACQLGLNSLEGKRAVLEHFQRHNFPPPLECSDCKDNKFFCKLLLTGHFTFFDKDGSSKKKQAEQQAAKIALQHLSGLFDCRFETGTVKNYKGILKEQLDALHLKSPVYTCRQKVKLTAATCTTVISKKLCLQPNSQEHQVTETPAPGPLNKPNKSPNMDNSAINTLLALFHLKPPSVTVEGVSTEVVFSGRVDIKLEEFTFQNNSHYTAKKDAIRETFLLLGNALGISKTQLDKNNASMLVKEHFSKKSLTLPKEVFEENKCSLNEISYNLVYDGEGSTEAEAKQDALQKALDTLSLLFGFNSLPKCSTVEETEVQINSLLETKGQKYLIYSPQRNLYKSSVELLFKDYTIESKQEKRKKENTNNLSRRIMGLLAVEPDSNTSSLRNRLDEWFKQKNLKQPVFENTEEAHGSKVTFSVKVSCSNPNWEESRKVAEDKLVDVLRERLSYLSN</sequence>
<comment type="caution">
    <text evidence="5">The sequence shown here is derived from an EMBL/GenBank/DDBJ whole genome shotgun (WGS) entry which is preliminary data.</text>
</comment>
<evidence type="ECO:0000256" key="1">
    <source>
        <dbReference type="PROSITE-ProRule" id="PRU00266"/>
    </source>
</evidence>
<reference evidence="5" key="1">
    <citation type="submission" date="2023-08" db="EMBL/GenBank/DDBJ databases">
        <title>Pelteobagrus vachellii genome.</title>
        <authorList>
            <person name="Liu H."/>
        </authorList>
    </citation>
    <scope>NUCLEOTIDE SEQUENCE</scope>
    <source>
        <strain evidence="5">PRFRI_2022a</strain>
        <tissue evidence="5">Muscle</tissue>
    </source>
</reference>
<organism evidence="5 6">
    <name type="scientific">Tachysurus vachellii</name>
    <name type="common">Darkbarbel catfish</name>
    <name type="synonym">Pelteobagrus vachellii</name>
    <dbReference type="NCBI Taxonomy" id="175792"/>
    <lineage>
        <taxon>Eukaryota</taxon>
        <taxon>Metazoa</taxon>
        <taxon>Chordata</taxon>
        <taxon>Craniata</taxon>
        <taxon>Vertebrata</taxon>
        <taxon>Euteleostomi</taxon>
        <taxon>Actinopterygii</taxon>
        <taxon>Neopterygii</taxon>
        <taxon>Teleostei</taxon>
        <taxon>Ostariophysi</taxon>
        <taxon>Siluriformes</taxon>
        <taxon>Bagridae</taxon>
        <taxon>Tachysurus</taxon>
    </lineage>
</organism>
<feature type="coiled-coil region" evidence="2">
    <location>
        <begin position="259"/>
        <end position="313"/>
    </location>
</feature>
<dbReference type="AlphaFoldDB" id="A0AA88LME9"/>
<keyword evidence="1" id="KW-0694">RNA-binding</keyword>
<dbReference type="Pfam" id="PF00035">
    <property type="entry name" value="dsrm"/>
    <property type="match status" value="1"/>
</dbReference>
<evidence type="ECO:0000259" key="4">
    <source>
        <dbReference type="PROSITE" id="PS50137"/>
    </source>
</evidence>
<dbReference type="Gene3D" id="3.30.160.20">
    <property type="match status" value="3"/>
</dbReference>
<evidence type="ECO:0000256" key="2">
    <source>
        <dbReference type="SAM" id="Coils"/>
    </source>
</evidence>
<evidence type="ECO:0000256" key="3">
    <source>
        <dbReference type="SAM" id="MobiDB-lite"/>
    </source>
</evidence>
<evidence type="ECO:0000313" key="5">
    <source>
        <dbReference type="EMBL" id="KAK2817929.1"/>
    </source>
</evidence>
<proteinExistence type="predicted"/>
<keyword evidence="6" id="KW-1185">Reference proteome</keyword>
<dbReference type="Pfam" id="PF15112">
    <property type="entry name" value="DUF4559"/>
    <property type="match status" value="1"/>
</dbReference>
<evidence type="ECO:0000313" key="6">
    <source>
        <dbReference type="Proteomes" id="UP001187315"/>
    </source>
</evidence>
<dbReference type="GO" id="GO:0003723">
    <property type="term" value="F:RNA binding"/>
    <property type="evidence" value="ECO:0007669"/>
    <property type="project" value="UniProtKB-UniRule"/>
</dbReference>
<dbReference type="InterPro" id="IPR014720">
    <property type="entry name" value="dsRBD_dom"/>
</dbReference>
<protein>
    <recommendedName>
        <fullName evidence="4">DRBM domain-containing protein</fullName>
    </recommendedName>
</protein>
<dbReference type="SUPFAM" id="SSF54768">
    <property type="entry name" value="dsRNA-binding domain-like"/>
    <property type="match status" value="2"/>
</dbReference>
<dbReference type="PANTHER" id="PTHR35083">
    <property type="entry name" value="RGD1565685 PROTEIN"/>
    <property type="match status" value="1"/>
</dbReference>
<dbReference type="Proteomes" id="UP001187315">
    <property type="component" value="Unassembled WGS sequence"/>
</dbReference>
<dbReference type="InterPro" id="IPR027897">
    <property type="entry name" value="DUF4559"/>
</dbReference>
<feature type="domain" description="DRBM" evidence="4">
    <location>
        <begin position="465"/>
        <end position="504"/>
    </location>
</feature>
<dbReference type="PANTHER" id="PTHR35083:SF3">
    <property type="entry name" value="SI:CH211-91P5.3"/>
    <property type="match status" value="1"/>
</dbReference>
<dbReference type="PROSITE" id="PS50137">
    <property type="entry name" value="DS_RBD"/>
    <property type="match status" value="1"/>
</dbReference>
<accession>A0AA88LME9</accession>
<feature type="region of interest" description="Disordered" evidence="3">
    <location>
        <begin position="790"/>
        <end position="809"/>
    </location>
</feature>